<evidence type="ECO:0000313" key="2">
    <source>
        <dbReference type="Proteomes" id="UP000824071"/>
    </source>
</evidence>
<dbReference type="AlphaFoldDB" id="A0A9D1IDW6"/>
<proteinExistence type="predicted"/>
<reference evidence="1" key="2">
    <citation type="journal article" date="2021" name="PeerJ">
        <title>Extensive microbial diversity within the chicken gut microbiome revealed by metagenomics and culture.</title>
        <authorList>
            <person name="Gilroy R."/>
            <person name="Ravi A."/>
            <person name="Getino M."/>
            <person name="Pursley I."/>
            <person name="Horton D.L."/>
            <person name="Alikhan N.F."/>
            <person name="Baker D."/>
            <person name="Gharbi K."/>
            <person name="Hall N."/>
            <person name="Watson M."/>
            <person name="Adriaenssens E.M."/>
            <person name="Foster-Nyarko E."/>
            <person name="Jarju S."/>
            <person name="Secka A."/>
            <person name="Antonio M."/>
            <person name="Oren A."/>
            <person name="Chaudhuri R.R."/>
            <person name="La Ragione R."/>
            <person name="Hildebrand F."/>
            <person name="Pallen M.J."/>
        </authorList>
    </citation>
    <scope>NUCLEOTIDE SEQUENCE</scope>
    <source>
        <strain evidence="1">ChiGjej1B1-19959</strain>
    </source>
</reference>
<dbReference type="EMBL" id="DVMW01000008">
    <property type="protein sequence ID" value="HIU35145.1"/>
    <property type="molecule type" value="Genomic_DNA"/>
</dbReference>
<name>A0A9D1IDW6_9FIRM</name>
<reference evidence="1" key="1">
    <citation type="submission" date="2020-10" db="EMBL/GenBank/DDBJ databases">
        <authorList>
            <person name="Gilroy R."/>
        </authorList>
    </citation>
    <scope>NUCLEOTIDE SEQUENCE</scope>
    <source>
        <strain evidence="1">ChiGjej1B1-19959</strain>
    </source>
</reference>
<dbReference type="Proteomes" id="UP000824071">
    <property type="component" value="Unassembled WGS sequence"/>
</dbReference>
<evidence type="ECO:0000313" key="1">
    <source>
        <dbReference type="EMBL" id="HIU35145.1"/>
    </source>
</evidence>
<organism evidence="1 2">
    <name type="scientific">Candidatus Fimenecus excrementigallinarum</name>
    <dbReference type="NCBI Taxonomy" id="2840816"/>
    <lineage>
        <taxon>Bacteria</taxon>
        <taxon>Bacillati</taxon>
        <taxon>Bacillota</taxon>
        <taxon>Clostridia</taxon>
        <taxon>Candidatus Fimenecus</taxon>
    </lineage>
</organism>
<accession>A0A9D1IDW6</accession>
<sequence>MKKKLSIAALFCVIALQLAAVTGFIAYFLQLDRVILEKGVELRFRVTLISVDEDGVITFRPEDYWYYDGQVEQPVYIGNDGFAYSSYSKAHDIIASGDPDYYIRVDLPNAFPQSATYDSGNAALYEGQSGRYGHAKYLEEYYRGSPYDRDENAPETRQPEAYVTVALYRGHAEVTGLYIAGADARTLSALPEPVPAEDPTDAAS</sequence>
<comment type="caution">
    <text evidence="1">The sequence shown here is derived from an EMBL/GenBank/DDBJ whole genome shotgun (WGS) entry which is preliminary data.</text>
</comment>
<gene>
    <name evidence="1" type="ORF">IAC53_00865</name>
</gene>
<protein>
    <submittedName>
        <fullName evidence="1">Uncharacterized protein</fullName>
    </submittedName>
</protein>